<evidence type="ECO:0000313" key="2">
    <source>
        <dbReference type="EMBL" id="EER20090.1"/>
    </source>
</evidence>
<feature type="region of interest" description="Disordered" evidence="1">
    <location>
        <begin position="58"/>
        <end position="90"/>
    </location>
</feature>
<reference evidence="2 3" key="1">
    <citation type="submission" date="2008-07" db="EMBL/GenBank/DDBJ databases">
        <authorList>
            <person name="El-Sayed N."/>
            <person name="Caler E."/>
            <person name="Inman J."/>
            <person name="Amedeo P."/>
            <person name="Hass B."/>
            <person name="Wortman J."/>
        </authorList>
    </citation>
    <scope>NUCLEOTIDE SEQUENCE [LARGE SCALE GENOMIC DNA]</scope>
    <source>
        <strain evidence="3">ATCC 50983 / TXsc</strain>
    </source>
</reference>
<accession>C5K660</accession>
<dbReference type="AlphaFoldDB" id="C5K660"/>
<dbReference type="Proteomes" id="UP000007800">
    <property type="component" value="Unassembled WGS sequence"/>
</dbReference>
<name>C5K660_PERM5</name>
<sequence length="90" mass="10070">MSGRLVGGSYTPRPLSTPILLIITNGETKRLVSLRYVKPDKLQLSTNKIKAQIVEKSKLRSSREVDVEASTARSDEEQIEDALADREEDQ</sequence>
<dbReference type="InParanoid" id="C5K660"/>
<gene>
    <name evidence="2" type="ORF">Pmar_PMAR007375</name>
</gene>
<keyword evidence="3" id="KW-1185">Reference proteome</keyword>
<organism evidence="3">
    <name type="scientific">Perkinsus marinus (strain ATCC 50983 / TXsc)</name>
    <dbReference type="NCBI Taxonomy" id="423536"/>
    <lineage>
        <taxon>Eukaryota</taxon>
        <taxon>Sar</taxon>
        <taxon>Alveolata</taxon>
        <taxon>Perkinsozoa</taxon>
        <taxon>Perkinsea</taxon>
        <taxon>Perkinsida</taxon>
        <taxon>Perkinsidae</taxon>
        <taxon>Perkinsus</taxon>
    </lineage>
</organism>
<protein>
    <submittedName>
        <fullName evidence="2">Uncharacterized protein</fullName>
    </submittedName>
</protein>
<proteinExistence type="predicted"/>
<dbReference type="EMBL" id="GG670840">
    <property type="protein sequence ID" value="EER20090.1"/>
    <property type="molecule type" value="Genomic_DNA"/>
</dbReference>
<dbReference type="GeneID" id="9059076"/>
<feature type="compositionally biased region" description="Acidic residues" evidence="1">
    <location>
        <begin position="77"/>
        <end position="90"/>
    </location>
</feature>
<dbReference type="RefSeq" id="XP_002788294.1">
    <property type="nucleotide sequence ID" value="XM_002788248.1"/>
</dbReference>
<evidence type="ECO:0000313" key="3">
    <source>
        <dbReference type="Proteomes" id="UP000007800"/>
    </source>
</evidence>
<evidence type="ECO:0000256" key="1">
    <source>
        <dbReference type="SAM" id="MobiDB-lite"/>
    </source>
</evidence>